<evidence type="ECO:0000256" key="4">
    <source>
        <dbReference type="SAM" id="SignalP"/>
    </source>
</evidence>
<dbReference type="PANTHER" id="PTHR43649:SF34">
    <property type="entry name" value="ABC TRANSPORTER PERIPLASMIC-BINDING PROTEIN YCJN-RELATED"/>
    <property type="match status" value="1"/>
</dbReference>
<organism evidence="5 6">
    <name type="scientific">Candidatus Thermofonsia Clade 1 bacterium</name>
    <dbReference type="NCBI Taxonomy" id="2364210"/>
    <lineage>
        <taxon>Bacteria</taxon>
        <taxon>Bacillati</taxon>
        <taxon>Chloroflexota</taxon>
        <taxon>Candidatus Thermofontia</taxon>
        <taxon>Candidatus Thermofonsia Clade 1</taxon>
    </lineage>
</organism>
<dbReference type="Proteomes" id="UP000228921">
    <property type="component" value="Unassembled WGS sequence"/>
</dbReference>
<dbReference type="SUPFAM" id="SSF53850">
    <property type="entry name" value="Periplasmic binding protein-like II"/>
    <property type="match status" value="1"/>
</dbReference>
<keyword evidence="3 4" id="KW-0732">Signal</keyword>
<dbReference type="EMBL" id="PGTK01000002">
    <property type="protein sequence ID" value="PJF31681.1"/>
    <property type="molecule type" value="Genomic_DNA"/>
</dbReference>
<dbReference type="AlphaFoldDB" id="A0A2M8P296"/>
<comment type="similarity">
    <text evidence="1">Belongs to the bacterial solute-binding protein 1 family.</text>
</comment>
<name>A0A2M8P296_9CHLR</name>
<comment type="caution">
    <text evidence="5">The sequence shown here is derived from an EMBL/GenBank/DDBJ whole genome shotgun (WGS) entry which is preliminary data.</text>
</comment>
<dbReference type="InterPro" id="IPR050490">
    <property type="entry name" value="Bact_solute-bd_prot1"/>
</dbReference>
<evidence type="ECO:0000256" key="1">
    <source>
        <dbReference type="ARBA" id="ARBA00008520"/>
    </source>
</evidence>
<evidence type="ECO:0000256" key="3">
    <source>
        <dbReference type="ARBA" id="ARBA00022729"/>
    </source>
</evidence>
<dbReference type="Pfam" id="PF01547">
    <property type="entry name" value="SBP_bac_1"/>
    <property type="match status" value="1"/>
</dbReference>
<dbReference type="CDD" id="cd14750">
    <property type="entry name" value="PBP2_TMBP"/>
    <property type="match status" value="1"/>
</dbReference>
<protein>
    <submittedName>
        <fullName evidence="5">ABC transporter substrate-binding protein</fullName>
    </submittedName>
</protein>
<feature type="chain" id="PRO_5014870222" evidence="4">
    <location>
        <begin position="29"/>
        <end position="444"/>
    </location>
</feature>
<gene>
    <name evidence="5" type="ORF">CUN51_01710</name>
</gene>
<sequence length="444" mass="48520">MQKKIKFLTLLLIAAFVLGGVFNGAAMAQERPTLRVFYGSVGDIAQDEAILKRWADENNVNVEIVYASQSATEYLAQLQQLLAARSTDIDLIQFDVIWPGILAPNMLDLGPALEASGMKDMFYPRILANNTVDGKVVGLPWFTDAGLLYYRTDLLEKYGFSAPPKTWDELEQMAKTIQEGERAAGNPEFWGFVWQGNAYEGLTCDALEWIFSNGGGSIVEVDKTISVNNEAAIRAIERAARWVGTISPRGVTTYQEEDARRVFQAGNAAFMRNWPYAYVLGQGGADGTQETAIKDKFAVTALPAGDSGKPAAALGGWQLGVSAYSANPELATQLALWLTAPEQQKERWLKLNNLPTMPAIYQDPDVLAATPWVADLIPVFENATPRPSTVTAALYNDVSVAFFTAVHDVLTGRRDAATALEELELQLENILGPEFKPGPPPPIN</sequence>
<evidence type="ECO:0000313" key="6">
    <source>
        <dbReference type="Proteomes" id="UP000228921"/>
    </source>
</evidence>
<dbReference type="PANTHER" id="PTHR43649">
    <property type="entry name" value="ARABINOSE-BINDING PROTEIN-RELATED"/>
    <property type="match status" value="1"/>
</dbReference>
<evidence type="ECO:0000256" key="2">
    <source>
        <dbReference type="ARBA" id="ARBA00022448"/>
    </source>
</evidence>
<accession>A0A2M8P296</accession>
<keyword evidence="2" id="KW-0813">Transport</keyword>
<feature type="signal peptide" evidence="4">
    <location>
        <begin position="1"/>
        <end position="28"/>
    </location>
</feature>
<reference evidence="5 6" key="1">
    <citation type="submission" date="2017-11" db="EMBL/GenBank/DDBJ databases">
        <title>Evolution of Phototrophy in the Chloroflexi Phylum Driven by Horizontal Gene Transfer.</title>
        <authorList>
            <person name="Ward L.M."/>
            <person name="Hemp J."/>
            <person name="Shih P.M."/>
            <person name="Mcglynn S.E."/>
            <person name="Fischer W."/>
        </authorList>
    </citation>
    <scope>NUCLEOTIDE SEQUENCE [LARGE SCALE GENOMIC DNA]</scope>
    <source>
        <strain evidence="5">CP2_2F</strain>
    </source>
</reference>
<proteinExistence type="inferred from homology"/>
<evidence type="ECO:0000313" key="5">
    <source>
        <dbReference type="EMBL" id="PJF31681.1"/>
    </source>
</evidence>
<dbReference type="Gene3D" id="3.40.190.10">
    <property type="entry name" value="Periplasmic binding protein-like II"/>
    <property type="match status" value="2"/>
</dbReference>
<dbReference type="InterPro" id="IPR006059">
    <property type="entry name" value="SBP"/>
</dbReference>